<sequence>MTADIRISLLGKLVNHEEAQKLLKEKRNEYFFETIKPHFQEAYLKDGWIIEKEFKNSIKVKKPKSFDVAFEDEVWSLFALMGYRFLNRDRKFNLPYDKSEISLTKQIDVFAKDDETILIIECKSSETNTRGDFKKDLESYQGIMDGLRKSLQHLFPNEKLKFKFILATRNLSISDEDLERLKNIGGLHLNDENIEYFFELYSQIGQASRYQFLGNIFDGQDIPQMENKVPAVRGKMGGHTYYSFSIEPEKLLKIGYVLHRNRANVNMMPTYQRLIKKSRLKSVEDFIENNNGYFPNSIVISVDAKNCQFDRADTQVKSTISDVGILHLPKKYKSAYIIDGQHRLYGYSNTSYKDTNTIPVVAFVNLSREEQVKLFMQINENQKAVSKDLKETLKADLLWTSERYDEQIDALTSRIAITLGESRNSPLYGKINIGQDKAELTIQNIKLALKRSKFIGKVSKNKIEELGLVYNGNLDFTFDWLKNFFIKSLDYLASNIEEDWKSDKSLIVSNNGIYGIILILSDVLYHLKQKDIIEIKANNINTVVSEILTYIDPIINYIKTIDFEEYESLKKAYGAGGQTKFWRVFQEKIRETHQNFNPEGLDEYLKKQEREYNDKAFSIIREIETHFKKDFRLKLEEHFGKKWFEKGVPPKIADKAIVDALTKNRSLEDDEEEVEHWDCLTIIAYREIALKNWQTIFEKEYTKPGEEKISGGKEEKTKWMVKLEHLRNQNVHSYYVKEEELSFLEELNDWLIKKELKNKFQK</sequence>
<dbReference type="KEGG" id="cnr:EB819_04750"/>
<dbReference type="Pfam" id="PF14072">
    <property type="entry name" value="DndB"/>
    <property type="match status" value="1"/>
</dbReference>
<dbReference type="RefSeq" id="WP_069798923.1">
    <property type="nucleotide sequence ID" value="NZ_CP034157.1"/>
</dbReference>
<dbReference type="InterPro" id="IPR017601">
    <property type="entry name" value="DGQHR-contain_dom"/>
</dbReference>
<proteinExistence type="predicted"/>
<dbReference type="PATRIC" id="fig|237258.4.peg.104"/>
<comment type="caution">
    <text evidence="1">The sequence shown here is derived from an EMBL/GenBank/DDBJ whole genome shotgun (WGS) entry which is preliminary data.</text>
</comment>
<dbReference type="InterPro" id="IPR011335">
    <property type="entry name" value="Restrct_endonuc-II-like"/>
</dbReference>
<dbReference type="SUPFAM" id="SSF52980">
    <property type="entry name" value="Restriction endonuclease-like"/>
    <property type="match status" value="1"/>
</dbReference>
<dbReference type="NCBIfam" id="TIGR03187">
    <property type="entry name" value="DGQHR"/>
    <property type="match status" value="1"/>
</dbReference>
<dbReference type="STRING" id="237258.SAMN04489756_11390"/>
<accession>A0A1E5UE41</accession>
<name>A0A1E5UE41_9FLAO</name>
<dbReference type="EMBL" id="MKGI01000064">
    <property type="protein sequence ID" value="OEL10935.1"/>
    <property type="molecule type" value="Genomic_DNA"/>
</dbReference>
<dbReference type="OrthoDB" id="9789139at2"/>
<organism evidence="1 2">
    <name type="scientific">Cloacibacterium normanense</name>
    <dbReference type="NCBI Taxonomy" id="237258"/>
    <lineage>
        <taxon>Bacteria</taxon>
        <taxon>Pseudomonadati</taxon>
        <taxon>Bacteroidota</taxon>
        <taxon>Flavobacteriia</taxon>
        <taxon>Flavobacteriales</taxon>
        <taxon>Weeksellaceae</taxon>
    </lineage>
</organism>
<evidence type="ECO:0000313" key="1">
    <source>
        <dbReference type="EMBL" id="OEL10935.1"/>
    </source>
</evidence>
<dbReference type="InterPro" id="IPR017642">
    <property type="entry name" value="DNA_S_mod_DndB"/>
</dbReference>
<keyword evidence="2" id="KW-1185">Reference proteome</keyword>
<protein>
    <submittedName>
        <fullName evidence="1">DGQHR domain protein</fullName>
    </submittedName>
</protein>
<reference evidence="1 2" key="1">
    <citation type="submission" date="2016-09" db="EMBL/GenBank/DDBJ databases">
        <authorList>
            <person name="Capua I."/>
            <person name="De Benedictis P."/>
            <person name="Joannis T."/>
            <person name="Lombin L.H."/>
            <person name="Cattoli G."/>
        </authorList>
    </citation>
    <scope>NUCLEOTIDE SEQUENCE [LARGE SCALE GENOMIC DNA]</scope>
    <source>
        <strain evidence="1 2">NRS-1</strain>
    </source>
</reference>
<gene>
    <name evidence="1" type="ORF">BHF72_2524</name>
</gene>
<dbReference type="CDD" id="cd16413">
    <property type="entry name" value="DGQHR_domain"/>
    <property type="match status" value="1"/>
</dbReference>
<dbReference type="AlphaFoldDB" id="A0A1E5UE41"/>
<evidence type="ECO:0000313" key="2">
    <source>
        <dbReference type="Proteomes" id="UP000095601"/>
    </source>
</evidence>
<dbReference type="Proteomes" id="UP000095601">
    <property type="component" value="Unassembled WGS sequence"/>
</dbReference>